<comment type="caution">
    <text evidence="4">The sequence shown here is derived from an EMBL/GenBank/DDBJ whole genome shotgun (WGS) entry which is preliminary data.</text>
</comment>
<evidence type="ECO:0000313" key="5">
    <source>
        <dbReference type="Proteomes" id="UP000091914"/>
    </source>
</evidence>
<dbReference type="SUPFAM" id="SSF140459">
    <property type="entry name" value="PE/PPE dimer-like"/>
    <property type="match status" value="1"/>
</dbReference>
<reference evidence="4 5" key="1">
    <citation type="submission" date="2016-06" db="EMBL/GenBank/DDBJ databases">
        <authorList>
            <person name="Kjaerup R.B."/>
            <person name="Dalgaard T.S."/>
            <person name="Juul-Madsen H.R."/>
        </authorList>
    </citation>
    <scope>NUCLEOTIDE SEQUENCE [LARGE SCALE GENOMIC DNA]</scope>
    <source>
        <strain evidence="4 5">852002-51834_SCH5396731</strain>
    </source>
</reference>
<organism evidence="4 5">
    <name type="scientific">Mycobacterium colombiense</name>
    <dbReference type="NCBI Taxonomy" id="339268"/>
    <lineage>
        <taxon>Bacteria</taxon>
        <taxon>Bacillati</taxon>
        <taxon>Actinomycetota</taxon>
        <taxon>Actinomycetes</taxon>
        <taxon>Mycobacteriales</taxon>
        <taxon>Mycobacteriaceae</taxon>
        <taxon>Mycobacterium</taxon>
        <taxon>Mycobacterium avium complex (MAC)</taxon>
    </lineage>
</organism>
<comment type="similarity">
    <text evidence="1">Belongs to the mycobacterial PPE family.</text>
</comment>
<dbReference type="RefSeq" id="WP_064881139.1">
    <property type="nucleotide sequence ID" value="NZ_LZSX01000063.1"/>
</dbReference>
<dbReference type="EMBL" id="LZSX01000063">
    <property type="protein sequence ID" value="OBB83567.1"/>
    <property type="molecule type" value="Genomic_DNA"/>
</dbReference>
<gene>
    <name evidence="4" type="ORF">A5760_10765</name>
</gene>
<evidence type="ECO:0000259" key="3">
    <source>
        <dbReference type="Pfam" id="PF12484"/>
    </source>
</evidence>
<protein>
    <recommendedName>
        <fullName evidence="6">PPE family protein</fullName>
    </recommendedName>
</protein>
<dbReference type="InterPro" id="IPR000030">
    <property type="entry name" value="PPE_dom"/>
</dbReference>
<dbReference type="Pfam" id="PF12484">
    <property type="entry name" value="PPE-SVP"/>
    <property type="match status" value="1"/>
</dbReference>
<evidence type="ECO:0000313" key="4">
    <source>
        <dbReference type="EMBL" id="OBB83567.1"/>
    </source>
</evidence>
<dbReference type="InterPro" id="IPR038332">
    <property type="entry name" value="PPE_sf"/>
</dbReference>
<dbReference type="Gene3D" id="1.20.1260.20">
    <property type="entry name" value="PPE superfamily"/>
    <property type="match status" value="1"/>
</dbReference>
<sequence length="418" mass="41748">MDFGALPPEINSGRMYAGPGSGPIMAAAAAWDGLGAELGSAASGYTSVIAELTHAPWVGPASASMLSAVTPYVSWLSVLATQAEETAGQARAAAAAFEAAFAMTVPPPVIAANRVLLANLVATNFLGQNTPAIAATEAQYTEMWAQDAAAMYGYAGSSAAASELTPFTSPPNTTTPEADSTQAAAVAKAVAEPAGNTAQTTSQLASPQALSASTTQAVTQASTTTTASQPGPFTWLTNALQNFTQSGLPTPTNNYLGLNPSLYTVLLKQTTGLGYFSNGLTSFWSSIAQQLISGPGGSTAGAGGAWYPTPQFASLGLGNLGGVGHVGAVSAGAGQAGRVGLLSVPQHWATLTSSVTPAALSEEATPIEAAVAGGANSPANGLLRGMPVGSIGRRGTAAGYVNKYGFRYSVLTRPPSAG</sequence>
<dbReference type="FunFam" id="1.20.1260.20:FF:000001">
    <property type="entry name" value="PPE family protein PPE41"/>
    <property type="match status" value="1"/>
</dbReference>
<dbReference type="PANTHER" id="PTHR46766:SF1">
    <property type="entry name" value="GLUTAMINE-RICH PROTEIN 2"/>
    <property type="match status" value="1"/>
</dbReference>
<accession>A0A1A0VJZ4</accession>
<evidence type="ECO:0000256" key="1">
    <source>
        <dbReference type="ARBA" id="ARBA00010652"/>
    </source>
</evidence>
<proteinExistence type="inferred from homology"/>
<dbReference type="Proteomes" id="UP000091914">
    <property type="component" value="Unassembled WGS sequence"/>
</dbReference>
<feature type="domain" description="PPE" evidence="2">
    <location>
        <begin position="2"/>
        <end position="165"/>
    </location>
</feature>
<dbReference type="OrthoDB" id="4753201at2"/>
<dbReference type="Pfam" id="PF00823">
    <property type="entry name" value="PPE"/>
    <property type="match status" value="1"/>
</dbReference>
<dbReference type="AlphaFoldDB" id="A0A1A0VJZ4"/>
<evidence type="ECO:0008006" key="6">
    <source>
        <dbReference type="Google" id="ProtNLM"/>
    </source>
</evidence>
<dbReference type="InterPro" id="IPR022171">
    <property type="entry name" value="PPE_C"/>
</dbReference>
<dbReference type="GO" id="GO:0052572">
    <property type="term" value="P:response to host immune response"/>
    <property type="evidence" value="ECO:0007669"/>
    <property type="project" value="TreeGrafter"/>
</dbReference>
<feature type="domain" description="PPE family C-terminal" evidence="3">
    <location>
        <begin position="330"/>
        <end position="414"/>
    </location>
</feature>
<dbReference type="PANTHER" id="PTHR46766">
    <property type="entry name" value="GLUTAMINE-RICH PROTEIN 2"/>
    <property type="match status" value="1"/>
</dbReference>
<name>A0A1A0VJZ4_9MYCO</name>
<evidence type="ECO:0000259" key="2">
    <source>
        <dbReference type="Pfam" id="PF00823"/>
    </source>
</evidence>